<feature type="compositionally biased region" description="Basic and acidic residues" evidence="1">
    <location>
        <begin position="311"/>
        <end position="336"/>
    </location>
</feature>
<dbReference type="EMBL" id="JH668290">
    <property type="protein sequence ID" value="KAG6442058.1"/>
    <property type="molecule type" value="Genomic_DNA"/>
</dbReference>
<reference evidence="2" key="2">
    <citation type="submission" date="2020-12" db="EMBL/GenBank/DDBJ databases">
        <authorList>
            <person name="Kanost M."/>
        </authorList>
    </citation>
    <scope>NUCLEOTIDE SEQUENCE</scope>
</reference>
<dbReference type="AlphaFoldDB" id="A0A921YMJ6"/>
<evidence type="ECO:0000313" key="3">
    <source>
        <dbReference type="Proteomes" id="UP000791440"/>
    </source>
</evidence>
<evidence type="ECO:0000256" key="1">
    <source>
        <dbReference type="SAM" id="MobiDB-lite"/>
    </source>
</evidence>
<feature type="region of interest" description="Disordered" evidence="1">
    <location>
        <begin position="194"/>
        <end position="224"/>
    </location>
</feature>
<protein>
    <submittedName>
        <fullName evidence="2">Uncharacterized protein</fullName>
    </submittedName>
</protein>
<evidence type="ECO:0000313" key="2">
    <source>
        <dbReference type="EMBL" id="KAG6442058.1"/>
    </source>
</evidence>
<feature type="region of interest" description="Disordered" evidence="1">
    <location>
        <begin position="842"/>
        <end position="861"/>
    </location>
</feature>
<accession>A0A921YMJ6</accession>
<reference evidence="2" key="1">
    <citation type="journal article" date="2016" name="Insect Biochem. Mol. Biol.">
        <title>Multifaceted biological insights from a draft genome sequence of the tobacco hornworm moth, Manduca sexta.</title>
        <authorList>
            <person name="Kanost M.R."/>
            <person name="Arrese E.L."/>
            <person name="Cao X."/>
            <person name="Chen Y.R."/>
            <person name="Chellapilla S."/>
            <person name="Goldsmith M.R."/>
            <person name="Grosse-Wilde E."/>
            <person name="Heckel D.G."/>
            <person name="Herndon N."/>
            <person name="Jiang H."/>
            <person name="Papanicolaou A."/>
            <person name="Qu J."/>
            <person name="Soulages J.L."/>
            <person name="Vogel H."/>
            <person name="Walters J."/>
            <person name="Waterhouse R.M."/>
            <person name="Ahn S.J."/>
            <person name="Almeida F.C."/>
            <person name="An C."/>
            <person name="Aqrawi P."/>
            <person name="Bretschneider A."/>
            <person name="Bryant W.B."/>
            <person name="Bucks S."/>
            <person name="Chao H."/>
            <person name="Chevignon G."/>
            <person name="Christen J.M."/>
            <person name="Clarke D.F."/>
            <person name="Dittmer N.T."/>
            <person name="Ferguson L.C.F."/>
            <person name="Garavelou S."/>
            <person name="Gordon K.H.J."/>
            <person name="Gunaratna R.T."/>
            <person name="Han Y."/>
            <person name="Hauser F."/>
            <person name="He Y."/>
            <person name="Heidel-Fischer H."/>
            <person name="Hirsh A."/>
            <person name="Hu Y."/>
            <person name="Jiang H."/>
            <person name="Kalra D."/>
            <person name="Klinner C."/>
            <person name="Konig C."/>
            <person name="Kovar C."/>
            <person name="Kroll A.R."/>
            <person name="Kuwar S.S."/>
            <person name="Lee S.L."/>
            <person name="Lehman R."/>
            <person name="Li K."/>
            <person name="Li Z."/>
            <person name="Liang H."/>
            <person name="Lovelace S."/>
            <person name="Lu Z."/>
            <person name="Mansfield J.H."/>
            <person name="McCulloch K.J."/>
            <person name="Mathew T."/>
            <person name="Morton B."/>
            <person name="Muzny D.M."/>
            <person name="Neunemann D."/>
            <person name="Ongeri F."/>
            <person name="Pauchet Y."/>
            <person name="Pu L.L."/>
            <person name="Pyrousis I."/>
            <person name="Rao X.J."/>
            <person name="Redding A."/>
            <person name="Roesel C."/>
            <person name="Sanchez-Gracia A."/>
            <person name="Schaack S."/>
            <person name="Shukla A."/>
            <person name="Tetreau G."/>
            <person name="Wang Y."/>
            <person name="Xiong G.H."/>
            <person name="Traut W."/>
            <person name="Walsh T.K."/>
            <person name="Worley K.C."/>
            <person name="Wu D."/>
            <person name="Wu W."/>
            <person name="Wu Y.Q."/>
            <person name="Zhang X."/>
            <person name="Zou Z."/>
            <person name="Zucker H."/>
            <person name="Briscoe A.D."/>
            <person name="Burmester T."/>
            <person name="Clem R.J."/>
            <person name="Feyereisen R."/>
            <person name="Grimmelikhuijzen C.J.P."/>
            <person name="Hamodrakas S.J."/>
            <person name="Hansson B.S."/>
            <person name="Huguet E."/>
            <person name="Jermiin L.S."/>
            <person name="Lan Q."/>
            <person name="Lehman H.K."/>
            <person name="Lorenzen M."/>
            <person name="Merzendorfer H."/>
            <person name="Michalopoulos I."/>
            <person name="Morton D.B."/>
            <person name="Muthukrishnan S."/>
            <person name="Oakeshott J.G."/>
            <person name="Palmer W."/>
            <person name="Park Y."/>
            <person name="Passarelli A.L."/>
            <person name="Rozas J."/>
            <person name="Schwartz L.M."/>
            <person name="Smith W."/>
            <person name="Southgate A."/>
            <person name="Vilcinskas A."/>
            <person name="Vogt R."/>
            <person name="Wang P."/>
            <person name="Werren J."/>
            <person name="Yu X.Q."/>
            <person name="Zhou J.J."/>
            <person name="Brown S.J."/>
            <person name="Scherer S.E."/>
            <person name="Richards S."/>
            <person name="Blissard G.W."/>
        </authorList>
    </citation>
    <scope>NUCLEOTIDE SEQUENCE</scope>
</reference>
<feature type="region of interest" description="Disordered" evidence="1">
    <location>
        <begin position="262"/>
        <end position="336"/>
    </location>
</feature>
<feature type="compositionally biased region" description="Low complexity" evidence="1">
    <location>
        <begin position="784"/>
        <end position="800"/>
    </location>
</feature>
<feature type="compositionally biased region" description="Basic residues" evidence="1">
    <location>
        <begin position="122"/>
        <end position="134"/>
    </location>
</feature>
<feature type="region of interest" description="Disordered" evidence="1">
    <location>
        <begin position="541"/>
        <end position="561"/>
    </location>
</feature>
<gene>
    <name evidence="2" type="ORF">O3G_MSEX002098</name>
</gene>
<proteinExistence type="predicted"/>
<feature type="compositionally biased region" description="Basic and acidic residues" evidence="1">
    <location>
        <begin position="112"/>
        <end position="121"/>
    </location>
</feature>
<name>A0A921YMJ6_MANSE</name>
<feature type="compositionally biased region" description="Basic and acidic residues" evidence="1">
    <location>
        <begin position="81"/>
        <end position="104"/>
    </location>
</feature>
<comment type="caution">
    <text evidence="2">The sequence shown here is derived from an EMBL/GenBank/DDBJ whole genome shotgun (WGS) entry which is preliminary data.</text>
</comment>
<feature type="region of interest" description="Disordered" evidence="1">
    <location>
        <begin position="459"/>
        <end position="486"/>
    </location>
</feature>
<organism evidence="2 3">
    <name type="scientific">Manduca sexta</name>
    <name type="common">Tobacco hawkmoth</name>
    <name type="synonym">Tobacco hornworm</name>
    <dbReference type="NCBI Taxonomy" id="7130"/>
    <lineage>
        <taxon>Eukaryota</taxon>
        <taxon>Metazoa</taxon>
        <taxon>Ecdysozoa</taxon>
        <taxon>Arthropoda</taxon>
        <taxon>Hexapoda</taxon>
        <taxon>Insecta</taxon>
        <taxon>Pterygota</taxon>
        <taxon>Neoptera</taxon>
        <taxon>Endopterygota</taxon>
        <taxon>Lepidoptera</taxon>
        <taxon>Glossata</taxon>
        <taxon>Ditrysia</taxon>
        <taxon>Bombycoidea</taxon>
        <taxon>Sphingidae</taxon>
        <taxon>Sphinginae</taxon>
        <taxon>Sphingini</taxon>
        <taxon>Manduca</taxon>
    </lineage>
</organism>
<feature type="region of interest" description="Disordered" evidence="1">
    <location>
        <begin position="23"/>
        <end position="44"/>
    </location>
</feature>
<feature type="compositionally biased region" description="Basic and acidic residues" evidence="1">
    <location>
        <begin position="624"/>
        <end position="635"/>
    </location>
</feature>
<sequence>MKENIEDANTILHKFKKRENYVTYPTDDEQTGDGGISENEGKHTRTLRKNALKELNPTISLTETSDIDAPVKTRLTRRTRKFTENARGGTEDEAPHNFEAIEKNKKSKRKKVSSEDIEPQKPAKKKNKKKKGKRSNSFVAENITEEIVDNTDAVNKSNISNDSFHSAAGSPTHPNIAVETSTIENVIPVKSNEVIQKKKSNKRSKKNAGSKRKSSEQNFISEEKDISVNKNGTFEIDQPRRTSIKHGVDVTDTVTNRMSVGNISLSKDVSQNKNDTFDMEHRKSGNKRNSNKNDESDSENKSRKSHANTSHTKDVDISHNKNDTFDIEKRKSNDKRSSIKNTTIEINAINISKDDGNLNATQNKNNTFDIESSDKNESPKVINTTYEKMADTSGSASKSKKRKLTMDIDIDTDISSPIQRTDKTSLNSTYNKADTSVKVNTTFELNDSPNNSIKKQVNTTFEKDAESPTPKLRKSTKSINSSRRSSIINNRLTGSLNDTYVATKDNTVTLNGTFNKSDKINTTFDKDQNLNTTFDKVSKSSLISSDSNDDGSRISITSDESITEPMPAQKPLTIMNITPVLIDSSMDSLISEDSKTEVAPSPLKREGTFSLSDETKSDTIPTPLKREGTFTKDGPDDPAVNNEPSPAVTPKKEVSLPSPRCTPFPTKSFSKEKPLLNVTRSIEKRRSTEPGPRITRVMFCSPVNNPVVVAQQKRTVIKSNLKGSNKSFVYEESVDTPPALPRRKRSYTHSEADEAQHKRKRLADDLRHSVDRLSRPRTSSASAKLTETTPSKKSTTPSKAKVPRTKLPNFAALHQKQFDKMESLDECQERKAKRARQLLTPIPGVNQPDRSPKVNTDSPVQPKEVIKKAENLSKSFSQEASKQKYTRFGFKLNTDVNPFSILSKNPIKPKENLNGLRRQPTLPSLAGATSVRREVAKQTVMREKSFSDKRLLKRNENRTIIKGVRTNRRFELQMKLRNIE</sequence>
<feature type="compositionally biased region" description="Basic and acidic residues" evidence="1">
    <location>
        <begin position="291"/>
        <end position="302"/>
    </location>
</feature>
<feature type="compositionally biased region" description="Basic residues" evidence="1">
    <location>
        <begin position="197"/>
        <end position="212"/>
    </location>
</feature>
<keyword evidence="3" id="KW-1185">Reference proteome</keyword>
<feature type="region of interest" description="Disordered" evidence="1">
    <location>
        <begin position="592"/>
        <end position="668"/>
    </location>
</feature>
<feature type="compositionally biased region" description="Basic and acidic residues" evidence="1">
    <location>
        <begin position="748"/>
        <end position="774"/>
    </location>
</feature>
<dbReference type="Proteomes" id="UP000791440">
    <property type="component" value="Unassembled WGS sequence"/>
</dbReference>
<feature type="compositionally biased region" description="Basic and acidic residues" evidence="1">
    <location>
        <begin position="603"/>
        <end position="617"/>
    </location>
</feature>
<feature type="region of interest" description="Disordered" evidence="1">
    <location>
        <begin position="62"/>
        <end position="138"/>
    </location>
</feature>
<feature type="region of interest" description="Disordered" evidence="1">
    <location>
        <begin position="729"/>
        <end position="804"/>
    </location>
</feature>
<feature type="compositionally biased region" description="Polar residues" evidence="1">
    <location>
        <begin position="262"/>
        <end position="274"/>
    </location>
</feature>